<keyword evidence="1" id="KW-1133">Transmembrane helix</keyword>
<evidence type="ECO:0008006" key="4">
    <source>
        <dbReference type="Google" id="ProtNLM"/>
    </source>
</evidence>
<keyword evidence="1" id="KW-0812">Transmembrane</keyword>
<keyword evidence="3" id="KW-1185">Reference proteome</keyword>
<protein>
    <recommendedName>
        <fullName evidence="4">Dolichyl-phosphate-mannose-protein mannosyltransferase</fullName>
    </recommendedName>
</protein>
<feature type="transmembrane region" description="Helical" evidence="1">
    <location>
        <begin position="268"/>
        <end position="286"/>
    </location>
</feature>
<organism evidence="2 3">
    <name type="scientific">Chitinophaga niabensis</name>
    <dbReference type="NCBI Taxonomy" id="536979"/>
    <lineage>
        <taxon>Bacteria</taxon>
        <taxon>Pseudomonadati</taxon>
        <taxon>Bacteroidota</taxon>
        <taxon>Chitinophagia</taxon>
        <taxon>Chitinophagales</taxon>
        <taxon>Chitinophagaceae</taxon>
        <taxon>Chitinophaga</taxon>
    </lineage>
</organism>
<dbReference type="OrthoDB" id="977490at2"/>
<dbReference type="RefSeq" id="WP_143197304.1">
    <property type="nucleotide sequence ID" value="NZ_FSRA01000001.1"/>
</dbReference>
<evidence type="ECO:0000313" key="3">
    <source>
        <dbReference type="Proteomes" id="UP000185003"/>
    </source>
</evidence>
<feature type="transmembrane region" description="Helical" evidence="1">
    <location>
        <begin position="186"/>
        <end position="206"/>
    </location>
</feature>
<sequence length="513" mass="59237">MRYRNLAYGQLTNPQLLALTFLLAAVSYIWAGVSDGFYQGEEGAQYINMLDFWTNWEVILGNWAKTGWKLVYVIPALLGQPAVLALNCLLSAFTGFFVYKVCVLKEVKLPLVGIVMLFSQVLWFQLSHRTYSEILTAFLLILSVYFYYREKFIITALLFSYILIIRQEFYPLAFIFGLFLLWKRQFLPAALLAVFPVLYNLAGYFATNDILFLWNNSKKLADFTKDAYPRQGFDHYFKVSPAIFGIIPLACFIAYIALFLFKKIKPDYLLLACAGIYFITHCILNWQSVVIGASTGGNWRYMTIISPIIAVLAAVAFDKIVTLEKKWFLLVLLVPWFFLVLKYASFNHNWVMYDTTSHNLAVMIYSLLMILLLVIPAPARTAFYVLLILAGGYMLKMIRPIKLVGENVAMKEVYQWSKENKIDEHRHILCSLPLYNYFYDKRNDQFAKGKEDLNENTLKNAPVGSYIIWDTHYATKYGNVQKEAFTTDRYKLIKTWTDAERSIAIALVEKINP</sequence>
<evidence type="ECO:0000256" key="1">
    <source>
        <dbReference type="SAM" id="Phobius"/>
    </source>
</evidence>
<feature type="transmembrane region" description="Helical" evidence="1">
    <location>
        <begin position="70"/>
        <end position="97"/>
    </location>
</feature>
<feature type="transmembrane region" description="Helical" evidence="1">
    <location>
        <begin position="364"/>
        <end position="389"/>
    </location>
</feature>
<gene>
    <name evidence="2" type="ORF">SAMN04488055_0388</name>
</gene>
<reference evidence="2 3" key="1">
    <citation type="submission" date="2016-11" db="EMBL/GenBank/DDBJ databases">
        <authorList>
            <person name="Jaros S."/>
            <person name="Januszkiewicz K."/>
            <person name="Wedrychowicz H."/>
        </authorList>
    </citation>
    <scope>NUCLEOTIDE SEQUENCE [LARGE SCALE GENOMIC DNA]</scope>
    <source>
        <strain evidence="2 3">DSM 24787</strain>
    </source>
</reference>
<keyword evidence="1" id="KW-0472">Membrane</keyword>
<dbReference type="EMBL" id="FSRA01000001">
    <property type="protein sequence ID" value="SIN66634.1"/>
    <property type="molecule type" value="Genomic_DNA"/>
</dbReference>
<accession>A0A1N6D7L2</accession>
<feature type="transmembrane region" description="Helical" evidence="1">
    <location>
        <begin position="242"/>
        <end position="261"/>
    </location>
</feature>
<dbReference type="AlphaFoldDB" id="A0A1N6D7L2"/>
<evidence type="ECO:0000313" key="2">
    <source>
        <dbReference type="EMBL" id="SIN66634.1"/>
    </source>
</evidence>
<dbReference type="STRING" id="536979.SAMN04488055_0388"/>
<proteinExistence type="predicted"/>
<dbReference type="Proteomes" id="UP000185003">
    <property type="component" value="Unassembled WGS sequence"/>
</dbReference>
<name>A0A1N6D7L2_9BACT</name>
<feature type="transmembrane region" description="Helical" evidence="1">
    <location>
        <begin position="298"/>
        <end position="315"/>
    </location>
</feature>
<feature type="transmembrane region" description="Helical" evidence="1">
    <location>
        <begin position="327"/>
        <end position="344"/>
    </location>
</feature>